<keyword evidence="5" id="KW-0788">Thiol protease</keyword>
<proteinExistence type="inferred from homology"/>
<name>A0A0X3PG74_SCHSO</name>
<accession>A0A0X3PG74</accession>
<keyword evidence="2" id="KW-0645">Protease</keyword>
<organism evidence="12">
    <name type="scientific">Schistocephalus solidus</name>
    <name type="common">Tapeworm</name>
    <dbReference type="NCBI Taxonomy" id="70667"/>
    <lineage>
        <taxon>Eukaryota</taxon>
        <taxon>Metazoa</taxon>
        <taxon>Spiralia</taxon>
        <taxon>Lophotrochozoa</taxon>
        <taxon>Platyhelminthes</taxon>
        <taxon>Cestoda</taxon>
        <taxon>Eucestoda</taxon>
        <taxon>Diphyllobothriidea</taxon>
        <taxon>Diphyllobothriidae</taxon>
        <taxon>Schistocephalus</taxon>
    </lineage>
</organism>
<reference evidence="12" key="1">
    <citation type="submission" date="2016-01" db="EMBL/GenBank/DDBJ databases">
        <title>Reference transcriptome for the parasite Schistocephalus solidus: insights into the molecular evolution of parasitism.</title>
        <authorList>
            <person name="Hebert F.O."/>
            <person name="Grambauer S."/>
            <person name="Barber I."/>
            <person name="Landry C.R."/>
            <person name="Aubin-Horth N."/>
        </authorList>
    </citation>
    <scope>NUCLEOTIDE SEQUENCE</scope>
</reference>
<dbReference type="PRINTS" id="PR00705">
    <property type="entry name" value="PAPAIN"/>
</dbReference>
<dbReference type="CDD" id="cd02620">
    <property type="entry name" value="Peptidase_C1A_CathepsinB"/>
    <property type="match status" value="1"/>
</dbReference>
<evidence type="ECO:0000256" key="9">
    <source>
        <dbReference type="ARBA" id="ARBA00073107"/>
    </source>
</evidence>
<dbReference type="PROSITE" id="PS00640">
    <property type="entry name" value="THIOL_PROTEASE_ASN"/>
    <property type="match status" value="1"/>
</dbReference>
<evidence type="ECO:0000256" key="10">
    <source>
        <dbReference type="SAM" id="Phobius"/>
    </source>
</evidence>
<dbReference type="PROSITE" id="PS00639">
    <property type="entry name" value="THIOL_PROTEASE_HIS"/>
    <property type="match status" value="1"/>
</dbReference>
<evidence type="ECO:0000256" key="3">
    <source>
        <dbReference type="ARBA" id="ARBA00022729"/>
    </source>
</evidence>
<evidence type="ECO:0000256" key="6">
    <source>
        <dbReference type="ARBA" id="ARBA00023145"/>
    </source>
</evidence>
<evidence type="ECO:0000256" key="7">
    <source>
        <dbReference type="ARBA" id="ARBA00023157"/>
    </source>
</evidence>
<comment type="function">
    <text evidence="8">Thiol protease. Has a role as a digestive enzyme.</text>
</comment>
<dbReference type="InterPro" id="IPR025661">
    <property type="entry name" value="Pept_asp_AS"/>
</dbReference>
<dbReference type="EMBL" id="GEEE01012411">
    <property type="protein sequence ID" value="JAP50814.1"/>
    <property type="molecule type" value="Transcribed_RNA"/>
</dbReference>
<keyword evidence="7" id="KW-1015">Disulfide bond</keyword>
<evidence type="ECO:0000256" key="4">
    <source>
        <dbReference type="ARBA" id="ARBA00022801"/>
    </source>
</evidence>
<feature type="domain" description="Peptidase C1A papain C-terminal" evidence="11">
    <location>
        <begin position="121"/>
        <end position="370"/>
    </location>
</feature>
<evidence type="ECO:0000256" key="1">
    <source>
        <dbReference type="ARBA" id="ARBA00008455"/>
    </source>
</evidence>
<feature type="transmembrane region" description="Helical" evidence="10">
    <location>
        <begin position="15"/>
        <end position="36"/>
    </location>
</feature>
<keyword evidence="10" id="KW-1133">Transmembrane helix</keyword>
<evidence type="ECO:0000256" key="2">
    <source>
        <dbReference type="ARBA" id="ARBA00022670"/>
    </source>
</evidence>
<keyword evidence="3" id="KW-0732">Signal</keyword>
<dbReference type="AlphaFoldDB" id="A0A0X3PG74"/>
<evidence type="ECO:0000256" key="8">
    <source>
        <dbReference type="ARBA" id="ARBA00055576"/>
    </source>
</evidence>
<protein>
    <recommendedName>
        <fullName evidence="9">Cathepsin B-like cysteine proteinase</fullName>
    </recommendedName>
</protein>
<dbReference type="InterPro" id="IPR000668">
    <property type="entry name" value="Peptidase_C1A_C"/>
</dbReference>
<feature type="non-terminal residue" evidence="12">
    <location>
        <position position="1"/>
    </location>
</feature>
<keyword evidence="10" id="KW-0812">Transmembrane</keyword>
<evidence type="ECO:0000259" key="11">
    <source>
        <dbReference type="SMART" id="SM00645"/>
    </source>
</evidence>
<sequence>DKDKHTAPDGDQSDVFNMLIGCALAAVLLFAFRFSFAKEACGVLREWTVRPEAPIIPLFEPLTQEIVDYVNRANTTWRAAPSTRFNLALEVKQQLGVIPSPNRRLLPTKCHEVALAKATVLPEAFDARTNWPACPTIGEIRDQGSCGSCWAFGAVEAMSDRICIHSGGKKVVRISAQDLVSCCGWACGMGCNGGLPEGAWKYWVKHGLVSGGLFGSNDTCRPYEIPPCEHGTEGQRPDCKGPSATPKCVHQCQAGYPKSYKEDIYFGAEAYNVHANEEHIKLEIMMHGSVEADFEVFADFVHYKSGVYQHVSGGFLGGHAVRLLGWGVENGTPYWLAANSWNTDWGEDGFFKIRRGKNECGIEADVNAGIPKE</sequence>
<dbReference type="Pfam" id="PF00112">
    <property type="entry name" value="Peptidase_C1"/>
    <property type="match status" value="1"/>
</dbReference>
<keyword evidence="6" id="KW-0865">Zymogen</keyword>
<dbReference type="FunFam" id="3.90.70.10:FF:000031">
    <property type="entry name" value="Cathepsin B"/>
    <property type="match status" value="1"/>
</dbReference>
<dbReference type="InterPro" id="IPR038765">
    <property type="entry name" value="Papain-like_cys_pep_sf"/>
</dbReference>
<dbReference type="GO" id="GO:0008234">
    <property type="term" value="F:cysteine-type peptidase activity"/>
    <property type="evidence" value="ECO:0007669"/>
    <property type="project" value="UniProtKB-KW"/>
</dbReference>
<dbReference type="Gene3D" id="3.90.70.10">
    <property type="entry name" value="Cysteine proteinases"/>
    <property type="match status" value="1"/>
</dbReference>
<dbReference type="GO" id="GO:0006508">
    <property type="term" value="P:proteolysis"/>
    <property type="evidence" value="ECO:0007669"/>
    <property type="project" value="UniProtKB-KW"/>
</dbReference>
<evidence type="ECO:0000256" key="5">
    <source>
        <dbReference type="ARBA" id="ARBA00022807"/>
    </source>
</evidence>
<dbReference type="InterPro" id="IPR025660">
    <property type="entry name" value="Pept_his_AS"/>
</dbReference>
<dbReference type="SMART" id="SM00645">
    <property type="entry name" value="Pept_C1"/>
    <property type="match status" value="1"/>
</dbReference>
<dbReference type="SUPFAM" id="SSF54001">
    <property type="entry name" value="Cysteine proteinases"/>
    <property type="match status" value="1"/>
</dbReference>
<dbReference type="PANTHER" id="PTHR12411">
    <property type="entry name" value="CYSTEINE PROTEASE FAMILY C1-RELATED"/>
    <property type="match status" value="1"/>
</dbReference>
<dbReference type="InterPro" id="IPR013128">
    <property type="entry name" value="Peptidase_C1A"/>
</dbReference>
<dbReference type="InterPro" id="IPR000169">
    <property type="entry name" value="Pept_cys_AS"/>
</dbReference>
<evidence type="ECO:0000313" key="12">
    <source>
        <dbReference type="EMBL" id="JAP50814.1"/>
    </source>
</evidence>
<gene>
    <name evidence="12" type="primary">CATB</name>
    <name evidence="12" type="ORF">TR155830</name>
</gene>
<comment type="similarity">
    <text evidence="1">Belongs to the peptidase C1 family.</text>
</comment>
<keyword evidence="4" id="KW-0378">Hydrolase</keyword>
<keyword evidence="10" id="KW-0472">Membrane</keyword>
<dbReference type="PROSITE" id="PS00139">
    <property type="entry name" value="THIOL_PROTEASE_CYS"/>
    <property type="match status" value="1"/>
</dbReference>